<dbReference type="InterPro" id="IPR050109">
    <property type="entry name" value="HTH-type_TetR-like_transc_reg"/>
</dbReference>
<keyword evidence="6" id="KW-1185">Reference proteome</keyword>
<dbReference type="InterPro" id="IPR041678">
    <property type="entry name" value="TetR_C_16"/>
</dbReference>
<organism evidence="5 6">
    <name type="scientific">Pseudonocardia hispaniensis</name>
    <dbReference type="NCBI Taxonomy" id="904933"/>
    <lineage>
        <taxon>Bacteria</taxon>
        <taxon>Bacillati</taxon>
        <taxon>Actinomycetota</taxon>
        <taxon>Actinomycetes</taxon>
        <taxon>Pseudonocardiales</taxon>
        <taxon>Pseudonocardiaceae</taxon>
        <taxon>Pseudonocardia</taxon>
    </lineage>
</organism>
<dbReference type="PANTHER" id="PTHR30055:SF235">
    <property type="entry name" value="TRANSCRIPTIONAL REGULATORY PROTEIN"/>
    <property type="match status" value="1"/>
</dbReference>
<dbReference type="InterPro" id="IPR001647">
    <property type="entry name" value="HTH_TetR"/>
</dbReference>
<dbReference type="Pfam" id="PF17920">
    <property type="entry name" value="TetR_C_16"/>
    <property type="match status" value="1"/>
</dbReference>
<feature type="region of interest" description="Disordered" evidence="3">
    <location>
        <begin position="1"/>
        <end position="32"/>
    </location>
</feature>
<dbReference type="SUPFAM" id="SSF48498">
    <property type="entry name" value="Tetracyclin repressor-like, C-terminal domain"/>
    <property type="match status" value="1"/>
</dbReference>
<accession>A0ABW1J0L2</accession>
<name>A0ABW1J0L2_9PSEU</name>
<evidence type="ECO:0000313" key="6">
    <source>
        <dbReference type="Proteomes" id="UP001596302"/>
    </source>
</evidence>
<dbReference type="EMBL" id="JBHSQW010000018">
    <property type="protein sequence ID" value="MFC5994349.1"/>
    <property type="molecule type" value="Genomic_DNA"/>
</dbReference>
<evidence type="ECO:0000256" key="1">
    <source>
        <dbReference type="ARBA" id="ARBA00023125"/>
    </source>
</evidence>
<dbReference type="RefSeq" id="WP_379584382.1">
    <property type="nucleotide sequence ID" value="NZ_JBHSQW010000018.1"/>
</dbReference>
<feature type="DNA-binding region" description="H-T-H motif" evidence="2">
    <location>
        <begin position="53"/>
        <end position="72"/>
    </location>
</feature>
<dbReference type="Proteomes" id="UP001596302">
    <property type="component" value="Unassembled WGS sequence"/>
</dbReference>
<feature type="domain" description="HTH tetR-type" evidence="4">
    <location>
        <begin position="30"/>
        <end position="90"/>
    </location>
</feature>
<dbReference type="Pfam" id="PF00440">
    <property type="entry name" value="TetR_N"/>
    <property type="match status" value="1"/>
</dbReference>
<sequence length="228" mass="24436">MDGVRMAQTLADDVEAEDKTARPRRKKSAEHTRRDILVAAGRRFARAGYAAVTLKDIADDVGVTAPLVVRYFGSKHNLFREVARIEGGPDIDAADLAGPLETLGARLARQIVAYWLDPGISFPAIALVRSLDVEEAKTLFVEEVNRRLVDPLAATLPGPDAWLRARLVAAQAIGFGLFAFGTLLEPDTRLPAAPEVEAEEIVRLLGAALQACITPAGSPSPPPSPDAR</sequence>
<gene>
    <name evidence="5" type="ORF">ACFQE5_09020</name>
</gene>
<dbReference type="SUPFAM" id="SSF46689">
    <property type="entry name" value="Homeodomain-like"/>
    <property type="match status" value="1"/>
</dbReference>
<protein>
    <submittedName>
        <fullName evidence="5">TetR family transcriptional regulator</fullName>
    </submittedName>
</protein>
<evidence type="ECO:0000259" key="4">
    <source>
        <dbReference type="PROSITE" id="PS50977"/>
    </source>
</evidence>
<keyword evidence="1 2" id="KW-0238">DNA-binding</keyword>
<evidence type="ECO:0000256" key="3">
    <source>
        <dbReference type="SAM" id="MobiDB-lite"/>
    </source>
</evidence>
<dbReference type="Gene3D" id="1.10.10.60">
    <property type="entry name" value="Homeodomain-like"/>
    <property type="match status" value="1"/>
</dbReference>
<reference evidence="6" key="1">
    <citation type="journal article" date="2019" name="Int. J. Syst. Evol. Microbiol.">
        <title>The Global Catalogue of Microorganisms (GCM) 10K type strain sequencing project: providing services to taxonomists for standard genome sequencing and annotation.</title>
        <authorList>
            <consortium name="The Broad Institute Genomics Platform"/>
            <consortium name="The Broad Institute Genome Sequencing Center for Infectious Disease"/>
            <person name="Wu L."/>
            <person name="Ma J."/>
        </authorList>
    </citation>
    <scope>NUCLEOTIDE SEQUENCE [LARGE SCALE GENOMIC DNA]</scope>
    <source>
        <strain evidence="6">CCM 8391</strain>
    </source>
</reference>
<evidence type="ECO:0000256" key="2">
    <source>
        <dbReference type="PROSITE-ProRule" id="PRU00335"/>
    </source>
</evidence>
<dbReference type="InterPro" id="IPR009057">
    <property type="entry name" value="Homeodomain-like_sf"/>
</dbReference>
<dbReference type="PANTHER" id="PTHR30055">
    <property type="entry name" value="HTH-TYPE TRANSCRIPTIONAL REGULATOR RUTR"/>
    <property type="match status" value="1"/>
</dbReference>
<dbReference type="Gene3D" id="1.10.357.10">
    <property type="entry name" value="Tetracycline Repressor, domain 2"/>
    <property type="match status" value="1"/>
</dbReference>
<evidence type="ECO:0000313" key="5">
    <source>
        <dbReference type="EMBL" id="MFC5994349.1"/>
    </source>
</evidence>
<dbReference type="InterPro" id="IPR036271">
    <property type="entry name" value="Tet_transcr_reg_TetR-rel_C_sf"/>
</dbReference>
<dbReference type="PROSITE" id="PS50977">
    <property type="entry name" value="HTH_TETR_2"/>
    <property type="match status" value="1"/>
</dbReference>
<comment type="caution">
    <text evidence="5">The sequence shown here is derived from an EMBL/GenBank/DDBJ whole genome shotgun (WGS) entry which is preliminary data.</text>
</comment>
<proteinExistence type="predicted"/>